<sequence length="158" mass="18069">MQVSSEQTYLSKANGTIMSTRAFLYRQSPFFTRLIFLGTQKEKGENICKSQRLQNPHASTTLDPSPLPVRVRLHHRRSHVTTWSRQRGEMAHVGAYGPYPAMSFISAASRALGRGPWAVASRKARDTMIRRHLDGNPRLCCTMWSHRRVVIWYQTLVG</sequence>
<dbReference type="RefSeq" id="XP_028463065.1">
    <property type="nucleotide sequence ID" value="XM_028615520.1"/>
</dbReference>
<keyword evidence="2" id="KW-1185">Reference proteome</keyword>
<accession>A0A3N2PL92</accession>
<evidence type="ECO:0000313" key="2">
    <source>
        <dbReference type="Proteomes" id="UP000272025"/>
    </source>
</evidence>
<evidence type="ECO:0000313" key="1">
    <source>
        <dbReference type="EMBL" id="ROT35259.1"/>
    </source>
</evidence>
<gene>
    <name evidence="1" type="ORF">SODALDRAFT_59975</name>
</gene>
<proteinExistence type="predicted"/>
<reference evidence="1 2" key="1">
    <citation type="journal article" date="2018" name="Mol. Ecol.">
        <title>The obligate alkalophilic soda-lake fungus Sodiomyces alkalinus has shifted to a protein diet.</title>
        <authorList>
            <person name="Grum-Grzhimaylo A.A."/>
            <person name="Falkoski D.L."/>
            <person name="van den Heuvel J."/>
            <person name="Valero-Jimenez C.A."/>
            <person name="Min B."/>
            <person name="Choi I.G."/>
            <person name="Lipzen A."/>
            <person name="Daum C.G."/>
            <person name="Aanen D.K."/>
            <person name="Tsang A."/>
            <person name="Henrissat B."/>
            <person name="Bilanenko E.N."/>
            <person name="de Vries R.P."/>
            <person name="van Kan J.A.L."/>
            <person name="Grigoriev I.V."/>
            <person name="Debets A.J.M."/>
        </authorList>
    </citation>
    <scope>NUCLEOTIDE SEQUENCE [LARGE SCALE GENOMIC DNA]</scope>
    <source>
        <strain evidence="1 2">F11</strain>
    </source>
</reference>
<protein>
    <submittedName>
        <fullName evidence="1">Uncharacterized protein</fullName>
    </submittedName>
</protein>
<dbReference type="GeneID" id="39583997"/>
<dbReference type="EMBL" id="ML119061">
    <property type="protein sequence ID" value="ROT35259.1"/>
    <property type="molecule type" value="Genomic_DNA"/>
</dbReference>
<dbReference type="AlphaFoldDB" id="A0A3N2PL92"/>
<organism evidence="1 2">
    <name type="scientific">Sodiomyces alkalinus (strain CBS 110278 / VKM F-3762 / F11)</name>
    <name type="common">Alkaliphilic filamentous fungus</name>
    <dbReference type="NCBI Taxonomy" id="1314773"/>
    <lineage>
        <taxon>Eukaryota</taxon>
        <taxon>Fungi</taxon>
        <taxon>Dikarya</taxon>
        <taxon>Ascomycota</taxon>
        <taxon>Pezizomycotina</taxon>
        <taxon>Sordariomycetes</taxon>
        <taxon>Hypocreomycetidae</taxon>
        <taxon>Glomerellales</taxon>
        <taxon>Plectosphaerellaceae</taxon>
        <taxon>Sodiomyces</taxon>
    </lineage>
</organism>
<dbReference type="Proteomes" id="UP000272025">
    <property type="component" value="Unassembled WGS sequence"/>
</dbReference>
<name>A0A3N2PL92_SODAK</name>